<feature type="region of interest" description="Disordered" evidence="1">
    <location>
        <begin position="1"/>
        <end position="125"/>
    </location>
</feature>
<organism evidence="2 3">
    <name type="scientific">Microbispora amethystogenes</name>
    <dbReference type="NCBI Taxonomy" id="1427754"/>
    <lineage>
        <taxon>Bacteria</taxon>
        <taxon>Bacillati</taxon>
        <taxon>Actinomycetota</taxon>
        <taxon>Actinomycetes</taxon>
        <taxon>Streptosporangiales</taxon>
        <taxon>Streptosporangiaceae</taxon>
        <taxon>Microbispora</taxon>
    </lineage>
</organism>
<dbReference type="Proteomes" id="UP000651728">
    <property type="component" value="Unassembled WGS sequence"/>
</dbReference>
<reference evidence="2 3" key="1">
    <citation type="submission" date="2021-01" db="EMBL/GenBank/DDBJ databases">
        <title>Whole genome shotgun sequence of Microbispora amethystogenes NBRC 101907.</title>
        <authorList>
            <person name="Komaki H."/>
            <person name="Tamura T."/>
        </authorList>
    </citation>
    <scope>NUCLEOTIDE SEQUENCE [LARGE SCALE GENOMIC DNA]</scope>
    <source>
        <strain evidence="2 3">NBRC 101907</strain>
    </source>
</reference>
<dbReference type="EMBL" id="BOOB01000004">
    <property type="protein sequence ID" value="GIH30588.1"/>
    <property type="molecule type" value="Genomic_DNA"/>
</dbReference>
<feature type="compositionally biased region" description="Polar residues" evidence="1">
    <location>
        <begin position="10"/>
        <end position="20"/>
    </location>
</feature>
<keyword evidence="3" id="KW-1185">Reference proteome</keyword>
<sequence length="125" mass="12329">MAAPRPLQAGKTSAGTQRNTASSPLSGKGASGGGKGVSVLVRGHGSSGGGHGVVEADGDGESERAGRDPVGPADRADVPAVPQDATASAASVTARARVPTRAEPPRARHIPKADSSVIRQRIGGH</sequence>
<accession>A0ABQ4F746</accession>
<evidence type="ECO:0000256" key="1">
    <source>
        <dbReference type="SAM" id="MobiDB-lite"/>
    </source>
</evidence>
<gene>
    <name evidence="2" type="ORF">Mam01_07520</name>
</gene>
<feature type="compositionally biased region" description="Low complexity" evidence="1">
    <location>
        <begin position="85"/>
        <end position="101"/>
    </location>
</feature>
<name>A0ABQ4F746_9ACTN</name>
<proteinExistence type="predicted"/>
<protein>
    <submittedName>
        <fullName evidence="2">Uncharacterized protein</fullName>
    </submittedName>
</protein>
<comment type="caution">
    <text evidence="2">The sequence shown here is derived from an EMBL/GenBank/DDBJ whole genome shotgun (WGS) entry which is preliminary data.</text>
</comment>
<evidence type="ECO:0000313" key="2">
    <source>
        <dbReference type="EMBL" id="GIH30588.1"/>
    </source>
</evidence>
<evidence type="ECO:0000313" key="3">
    <source>
        <dbReference type="Proteomes" id="UP000651728"/>
    </source>
</evidence>